<organism evidence="3 4">
    <name type="scientific">Pseudomaricurvus hydrocarbonicus</name>
    <dbReference type="NCBI Taxonomy" id="1470433"/>
    <lineage>
        <taxon>Bacteria</taxon>
        <taxon>Pseudomonadati</taxon>
        <taxon>Pseudomonadota</taxon>
        <taxon>Gammaproteobacteria</taxon>
        <taxon>Cellvibrionales</taxon>
        <taxon>Cellvibrionaceae</taxon>
        <taxon>Pseudomaricurvus</taxon>
    </lineage>
</organism>
<proteinExistence type="predicted"/>
<dbReference type="AlphaFoldDB" id="A0A9E5JU62"/>
<sequence>MLIALLSLSATASVAAKDSPSGDEKNLNDSSAKAKALAQAVYDRPSGDNISSRVIMALESKGKVQKKRLLYSYGADKGKGERWGLMRFITPKDIAGTGLLSIDHPGDESDQWLYLPSLDRVRRIASSRKGGRFVGSDFFYEDLSDREVSMDNHRLLGSDEVGGVSCTLLESTPVEKSNSVYSKRVSCIHDRLLIPLRVDFYTRGDKPVKRLQASKIRKVQGYWTVYQSTMTDLKKNHKTHLITTDVIYDQQLPDNLFTQRGLADENLEKPFRPRKSAPQATGDKDKDKD</sequence>
<feature type="domain" description="Uncharacterized protein TP-0789" evidence="2">
    <location>
        <begin position="81"/>
        <end position="262"/>
    </location>
</feature>
<dbReference type="Pfam" id="PF17131">
    <property type="entry name" value="LolA_like"/>
    <property type="match status" value="1"/>
</dbReference>
<evidence type="ECO:0000256" key="1">
    <source>
        <dbReference type="SAM" id="MobiDB-lite"/>
    </source>
</evidence>
<keyword evidence="4" id="KW-1185">Reference proteome</keyword>
<evidence type="ECO:0000259" key="2">
    <source>
        <dbReference type="Pfam" id="PF17131"/>
    </source>
</evidence>
<protein>
    <submittedName>
        <fullName evidence="3">Outer membrane lipoprotein-sorting protein</fullName>
    </submittedName>
</protein>
<keyword evidence="3" id="KW-0449">Lipoprotein</keyword>
<reference evidence="3" key="1">
    <citation type="submission" date="2020-03" db="EMBL/GenBank/DDBJ databases">
        <authorList>
            <person name="Guo F."/>
        </authorList>
    </citation>
    <scope>NUCLEOTIDE SEQUENCE</scope>
    <source>
        <strain evidence="3">JCM 30134</strain>
    </source>
</reference>
<dbReference type="Gene3D" id="2.50.20.10">
    <property type="entry name" value="Lipoprotein localisation LolA/LolB/LppX"/>
    <property type="match status" value="1"/>
</dbReference>
<dbReference type="InterPro" id="IPR033399">
    <property type="entry name" value="TP_0789-like"/>
</dbReference>
<name>A0A9E5JU62_9GAMM</name>
<gene>
    <name evidence="3" type="ORF">G8770_03380</name>
</gene>
<evidence type="ECO:0000313" key="3">
    <source>
        <dbReference type="EMBL" id="NHO64586.1"/>
    </source>
</evidence>
<feature type="region of interest" description="Disordered" evidence="1">
    <location>
        <begin position="263"/>
        <end position="289"/>
    </location>
</feature>
<evidence type="ECO:0000313" key="4">
    <source>
        <dbReference type="Proteomes" id="UP000787472"/>
    </source>
</evidence>
<dbReference type="CDD" id="cd16329">
    <property type="entry name" value="LolA_like"/>
    <property type="match status" value="1"/>
</dbReference>
<comment type="caution">
    <text evidence="3">The sequence shown here is derived from an EMBL/GenBank/DDBJ whole genome shotgun (WGS) entry which is preliminary data.</text>
</comment>
<dbReference type="EMBL" id="JAAONZ010000002">
    <property type="protein sequence ID" value="NHO64586.1"/>
    <property type="molecule type" value="Genomic_DNA"/>
</dbReference>
<dbReference type="Proteomes" id="UP000787472">
    <property type="component" value="Unassembled WGS sequence"/>
</dbReference>
<accession>A0A9E5JU62</accession>